<dbReference type="PANTHER" id="PTHR23514:SF13">
    <property type="entry name" value="INNER MEMBRANE PROTEIN YBJJ"/>
    <property type="match status" value="1"/>
</dbReference>
<feature type="transmembrane region" description="Helical" evidence="5">
    <location>
        <begin position="141"/>
        <end position="162"/>
    </location>
</feature>
<dbReference type="RefSeq" id="WP_097206185.1">
    <property type="nucleotide sequence ID" value="NZ_JACHXB010000004.1"/>
</dbReference>
<feature type="domain" description="Major facilitator superfamily (MFS) profile" evidence="6">
    <location>
        <begin position="214"/>
        <end position="401"/>
    </location>
</feature>
<evidence type="ECO:0000256" key="4">
    <source>
        <dbReference type="ARBA" id="ARBA00023136"/>
    </source>
</evidence>
<evidence type="ECO:0000256" key="2">
    <source>
        <dbReference type="ARBA" id="ARBA00022692"/>
    </source>
</evidence>
<keyword evidence="3 5" id="KW-1133">Transmembrane helix</keyword>
<dbReference type="GO" id="GO:0005886">
    <property type="term" value="C:plasma membrane"/>
    <property type="evidence" value="ECO:0007669"/>
    <property type="project" value="UniProtKB-SubCell"/>
</dbReference>
<feature type="transmembrane region" description="Helical" evidence="5">
    <location>
        <begin position="80"/>
        <end position="97"/>
    </location>
</feature>
<dbReference type="AlphaFoldDB" id="A0A285EB17"/>
<gene>
    <name evidence="7" type="ORF">SAMN06893097_103346</name>
</gene>
<keyword evidence="4 5" id="KW-0472">Membrane</keyword>
<evidence type="ECO:0000313" key="8">
    <source>
        <dbReference type="Proteomes" id="UP000219514"/>
    </source>
</evidence>
<name>A0A285EB17_9ACTN</name>
<dbReference type="Proteomes" id="UP000219514">
    <property type="component" value="Unassembled WGS sequence"/>
</dbReference>
<feature type="transmembrane region" description="Helical" evidence="5">
    <location>
        <begin position="16"/>
        <end position="34"/>
    </location>
</feature>
<dbReference type="InterPro" id="IPR036259">
    <property type="entry name" value="MFS_trans_sf"/>
</dbReference>
<dbReference type="InterPro" id="IPR051788">
    <property type="entry name" value="MFS_Transporter"/>
</dbReference>
<feature type="transmembrane region" description="Helical" evidence="5">
    <location>
        <begin position="339"/>
        <end position="359"/>
    </location>
</feature>
<dbReference type="Gene3D" id="1.20.1250.20">
    <property type="entry name" value="MFS general substrate transporter like domains"/>
    <property type="match status" value="2"/>
</dbReference>
<protein>
    <submittedName>
        <fullName evidence="7">Fucose permease</fullName>
    </submittedName>
</protein>
<feature type="transmembrane region" description="Helical" evidence="5">
    <location>
        <begin position="46"/>
        <end position="68"/>
    </location>
</feature>
<dbReference type="OrthoDB" id="151222at2"/>
<feature type="transmembrane region" description="Helical" evidence="5">
    <location>
        <begin position="371"/>
        <end position="390"/>
    </location>
</feature>
<organism evidence="7 8">
    <name type="scientific">Geodermatophilus sabuli</name>
    <dbReference type="NCBI Taxonomy" id="1564158"/>
    <lineage>
        <taxon>Bacteria</taxon>
        <taxon>Bacillati</taxon>
        <taxon>Actinomycetota</taxon>
        <taxon>Actinomycetes</taxon>
        <taxon>Geodermatophilales</taxon>
        <taxon>Geodermatophilaceae</taxon>
        <taxon>Geodermatophilus</taxon>
    </lineage>
</organism>
<keyword evidence="8" id="KW-1185">Reference proteome</keyword>
<evidence type="ECO:0000256" key="5">
    <source>
        <dbReference type="SAM" id="Phobius"/>
    </source>
</evidence>
<dbReference type="InterPro" id="IPR011701">
    <property type="entry name" value="MFS"/>
</dbReference>
<feature type="transmembrane region" description="Helical" evidence="5">
    <location>
        <begin position="308"/>
        <end position="327"/>
    </location>
</feature>
<feature type="transmembrane region" description="Helical" evidence="5">
    <location>
        <begin position="168"/>
        <end position="191"/>
    </location>
</feature>
<dbReference type="SUPFAM" id="SSF103473">
    <property type="entry name" value="MFS general substrate transporter"/>
    <property type="match status" value="1"/>
</dbReference>
<feature type="transmembrane region" description="Helical" evidence="5">
    <location>
        <begin position="251"/>
        <end position="272"/>
    </location>
</feature>
<feature type="transmembrane region" description="Helical" evidence="5">
    <location>
        <begin position="103"/>
        <end position="120"/>
    </location>
</feature>
<accession>A0A285EB17</accession>
<dbReference type="GO" id="GO:0022857">
    <property type="term" value="F:transmembrane transporter activity"/>
    <property type="evidence" value="ECO:0007669"/>
    <property type="project" value="InterPro"/>
</dbReference>
<evidence type="ECO:0000313" key="7">
    <source>
        <dbReference type="EMBL" id="SNX96177.1"/>
    </source>
</evidence>
<feature type="transmembrane region" description="Helical" evidence="5">
    <location>
        <begin position="212"/>
        <end position="231"/>
    </location>
</feature>
<feature type="transmembrane region" description="Helical" evidence="5">
    <location>
        <begin position="284"/>
        <end position="302"/>
    </location>
</feature>
<dbReference type="EMBL" id="OBDO01000003">
    <property type="protein sequence ID" value="SNX96177.1"/>
    <property type="molecule type" value="Genomic_DNA"/>
</dbReference>
<proteinExistence type="predicted"/>
<dbReference type="PROSITE" id="PS50850">
    <property type="entry name" value="MFS"/>
    <property type="match status" value="1"/>
</dbReference>
<evidence type="ECO:0000256" key="1">
    <source>
        <dbReference type="ARBA" id="ARBA00004651"/>
    </source>
</evidence>
<evidence type="ECO:0000259" key="6">
    <source>
        <dbReference type="PROSITE" id="PS50850"/>
    </source>
</evidence>
<keyword evidence="2 5" id="KW-0812">Transmembrane</keyword>
<dbReference type="CDD" id="cd17393">
    <property type="entry name" value="MFS_MosC_like"/>
    <property type="match status" value="1"/>
</dbReference>
<dbReference type="PANTHER" id="PTHR23514">
    <property type="entry name" value="BYPASS OF STOP CODON PROTEIN 6"/>
    <property type="match status" value="1"/>
</dbReference>
<reference evidence="7 8" key="1">
    <citation type="submission" date="2017-09" db="EMBL/GenBank/DDBJ databases">
        <authorList>
            <person name="Ehlers B."/>
            <person name="Leendertz F.H."/>
        </authorList>
    </citation>
    <scope>NUCLEOTIDE SEQUENCE [LARGE SCALE GENOMIC DNA]</scope>
    <source>
        <strain evidence="7 8">DSM 46844</strain>
    </source>
</reference>
<sequence length="401" mass="40337">MSVTLATVDAARLRRARTAVATCFFLNAVFYASLVPRLPEVKAQLGLSSTALGAALAAAPLGALLAGLSSAALMRRFGSGRVASSGLVLLGITVWTVSVAPNWLGLAAALLVMGALDAVIDVAQNAHGLRVQRLYQRSILNAFHGVWSIGAVAGGLLGSAAAGLDVPLVAQLTGTAVVFGAVALVVSRALLPGPDEPESTAGTAPRERPRRRAAIPALAVLGVLAVCGAVVEDAGSSWSALYLRTELDAGAATAGLGFVALSVAMTVGRLTGDRVVDRFGQRRVARAGGALAAVGTGLALALPSIPTTLAGFALAGLGVATLVPAVYHAADELPGLPHGLGLTVINWLLRIGFLLSPPLVGALADAFDLRVALVTVMLAGIGTLVLGRALRGRPVAARPGA</sequence>
<comment type="subcellular location">
    <subcellularLocation>
        <location evidence="1">Cell membrane</location>
        <topology evidence="1">Multi-pass membrane protein</topology>
    </subcellularLocation>
</comment>
<evidence type="ECO:0000256" key="3">
    <source>
        <dbReference type="ARBA" id="ARBA00022989"/>
    </source>
</evidence>
<dbReference type="Pfam" id="PF07690">
    <property type="entry name" value="MFS_1"/>
    <property type="match status" value="2"/>
</dbReference>
<dbReference type="InterPro" id="IPR020846">
    <property type="entry name" value="MFS_dom"/>
</dbReference>